<dbReference type="PANTHER" id="PTHR33112:SF12">
    <property type="entry name" value="HETEROKARYON INCOMPATIBILITY DOMAIN-CONTAINING PROTEIN"/>
    <property type="match status" value="1"/>
</dbReference>
<dbReference type="AlphaFoldDB" id="A0A9P4IE36"/>
<evidence type="ECO:0000313" key="3">
    <source>
        <dbReference type="Proteomes" id="UP000799772"/>
    </source>
</evidence>
<reference evidence="2" key="1">
    <citation type="journal article" date="2020" name="Stud. Mycol.">
        <title>101 Dothideomycetes genomes: a test case for predicting lifestyles and emergence of pathogens.</title>
        <authorList>
            <person name="Haridas S."/>
            <person name="Albert R."/>
            <person name="Binder M."/>
            <person name="Bloem J."/>
            <person name="Labutti K."/>
            <person name="Salamov A."/>
            <person name="Andreopoulos B."/>
            <person name="Baker S."/>
            <person name="Barry K."/>
            <person name="Bills G."/>
            <person name="Bluhm B."/>
            <person name="Cannon C."/>
            <person name="Castanera R."/>
            <person name="Culley D."/>
            <person name="Daum C."/>
            <person name="Ezra D."/>
            <person name="Gonzalez J."/>
            <person name="Henrissat B."/>
            <person name="Kuo A."/>
            <person name="Liang C."/>
            <person name="Lipzen A."/>
            <person name="Lutzoni F."/>
            <person name="Magnuson J."/>
            <person name="Mondo S."/>
            <person name="Nolan M."/>
            <person name="Ohm R."/>
            <person name="Pangilinan J."/>
            <person name="Park H.-J."/>
            <person name="Ramirez L."/>
            <person name="Alfaro M."/>
            <person name="Sun H."/>
            <person name="Tritt A."/>
            <person name="Yoshinaga Y."/>
            <person name="Zwiers L.-H."/>
            <person name="Turgeon B."/>
            <person name="Goodwin S."/>
            <person name="Spatafora J."/>
            <person name="Crous P."/>
            <person name="Grigoriev I."/>
        </authorList>
    </citation>
    <scope>NUCLEOTIDE SEQUENCE</scope>
    <source>
        <strain evidence="2">CBS 133067</strain>
    </source>
</reference>
<dbReference type="OrthoDB" id="5135333at2759"/>
<evidence type="ECO:0000313" key="2">
    <source>
        <dbReference type="EMBL" id="KAF2097560.1"/>
    </source>
</evidence>
<proteinExistence type="predicted"/>
<organism evidence="2 3">
    <name type="scientific">Rhizodiscina lignyota</name>
    <dbReference type="NCBI Taxonomy" id="1504668"/>
    <lineage>
        <taxon>Eukaryota</taxon>
        <taxon>Fungi</taxon>
        <taxon>Dikarya</taxon>
        <taxon>Ascomycota</taxon>
        <taxon>Pezizomycotina</taxon>
        <taxon>Dothideomycetes</taxon>
        <taxon>Pleosporomycetidae</taxon>
        <taxon>Aulographales</taxon>
        <taxon>Rhizodiscinaceae</taxon>
        <taxon>Rhizodiscina</taxon>
    </lineage>
</organism>
<sequence length="854" mass="98076">MYRLGTLGDIKSRRRGCPICGLIYQSTLDLRRTIEHPDGMKRLIQGPIESDLPAICHANWEVDGREVTLDQCGRIMDHRNLTRRIHLRWSPGDMLTESYLVFVTPTRYTRPNSDAPRSWGRESLFLGRPLEALGKNQALINSWLEACNEQHGERCCIGYDHRFYDLIEKSYFGVIDVRDMCLVPLPRGEKYVALSYVWGKEKRFRTLLQNVLLHRAHGGLEANEKDLPKAITDAIDVVRRLGIRYLWVDSLCIVQDSVRSWKLNAASMDMIYGNAHLTICAADGSSADAGLVAMHNSSSTTEQLIDEVLPGLTLMVSKLAETGIQKSTWNTRAWTFCERLLSKRCLIFTQGRVYFQCRSTAMSEDIVAEPKGAGWSLGLVQAPLQLLRDLRPGKRPFWVYMHCTQLYTRRRLTRANDILAAFGGISNLLAETMEAPLIFGLPSSHFDLALLWVMNGPMLRRLPKDTEEKDQWGQDEFPSWSWCGWIASPWADAAIEYKADMIEGCLQNVNEWLTNHTWIHWYIRDGHGDLRHIWNTKDDYDYARDEYREKGDVIIEERGRENRRGRKEVEVELSSLLPTLFNSSPSSDSYSYTSLSLSQSAPDEELALRRRDSSRRGYYDDRVAIIPDQGPRRAQREANSRWDGYSAHYELGRHDGYGRILDDEIMTKSRDTFYRTVPEHPFGVSVTHERKEATVEFPDQRYLQFWTWSAYLRVSPLEEESGLSTADHEPYSGESAKERLPSGLERYDISDNGGDWCGTIVLDKEWARHNVGTSAEHQFLAISHAKNFTADESAVWTYYVPREQDQSEWDLFYVLLVQSGRGGIARRVALGKVFRRAFDNALTPGKHWSEIILE</sequence>
<dbReference type="EMBL" id="ML978128">
    <property type="protein sequence ID" value="KAF2097560.1"/>
    <property type="molecule type" value="Genomic_DNA"/>
</dbReference>
<protein>
    <submittedName>
        <fullName evidence="2">HET-domain-containing protein</fullName>
    </submittedName>
</protein>
<dbReference type="Pfam" id="PF06985">
    <property type="entry name" value="HET"/>
    <property type="match status" value="1"/>
</dbReference>
<comment type="caution">
    <text evidence="2">The sequence shown here is derived from an EMBL/GenBank/DDBJ whole genome shotgun (WGS) entry which is preliminary data.</text>
</comment>
<name>A0A9P4IE36_9PEZI</name>
<evidence type="ECO:0000259" key="1">
    <source>
        <dbReference type="Pfam" id="PF06985"/>
    </source>
</evidence>
<dbReference type="PANTHER" id="PTHR33112">
    <property type="entry name" value="DOMAIN PROTEIN, PUTATIVE-RELATED"/>
    <property type="match status" value="1"/>
</dbReference>
<gene>
    <name evidence="2" type="ORF">NA57DRAFT_58135</name>
</gene>
<dbReference type="InterPro" id="IPR010730">
    <property type="entry name" value="HET"/>
</dbReference>
<accession>A0A9P4IE36</accession>
<feature type="domain" description="Heterokaryon incompatibility" evidence="1">
    <location>
        <begin position="191"/>
        <end position="338"/>
    </location>
</feature>
<keyword evidence="3" id="KW-1185">Reference proteome</keyword>
<dbReference type="Proteomes" id="UP000799772">
    <property type="component" value="Unassembled WGS sequence"/>
</dbReference>